<comment type="catalytic activity">
    <reaction evidence="1">
        <text>futalosine + H2O = dehypoxanthine futalosine + hypoxanthine</text>
        <dbReference type="Rhea" id="RHEA:25904"/>
        <dbReference type="ChEBI" id="CHEBI:15377"/>
        <dbReference type="ChEBI" id="CHEBI:17368"/>
        <dbReference type="ChEBI" id="CHEBI:58863"/>
        <dbReference type="ChEBI" id="CHEBI:58864"/>
        <dbReference type="EC" id="3.2.2.26"/>
    </reaction>
</comment>
<comment type="similarity">
    <text evidence="1">Belongs to the PNP/UDP phosphorylase family. Futalosine hydrolase subfamily.</text>
</comment>
<keyword evidence="1 4" id="KW-0378">Hydrolase</keyword>
<sequence>MILVVTAVDAERDAVRKGLPDGCAVDVVAVGVGPAAAAAGTAWHLARAPRRVDRVVCCGIAGGFSGRSHIGKLVIATRSVAADLGADGPEGFIPLDTLGFGATSLPATAVGVPGAATGAILTVSTVTGTAATAEALAARYPDAVAEGMEGFGAASAAALAGVAFSEIRAISNVVGPRDRGAWRIREALDALGTLGPLLATVDG</sequence>
<dbReference type="Pfam" id="PF01048">
    <property type="entry name" value="PNP_UDP_1"/>
    <property type="match status" value="1"/>
</dbReference>
<protein>
    <recommendedName>
        <fullName evidence="1 2">Futalosine hydrolase</fullName>
        <shortName evidence="1">FL hydrolase</shortName>
        <ecNumber evidence="1 2">3.2.2.26</ecNumber>
    </recommendedName>
    <alternativeName>
        <fullName evidence="1">Futalosine nucleosidase</fullName>
    </alternativeName>
    <alternativeName>
        <fullName evidence="1">Menaquinone biosynthetic enzyme MqnB</fullName>
    </alternativeName>
</protein>
<dbReference type="HAMAP" id="MF_00991">
    <property type="entry name" value="MqnB"/>
    <property type="match status" value="1"/>
</dbReference>
<dbReference type="AlphaFoldDB" id="A0A8J4DPA4"/>
<reference evidence="4" key="1">
    <citation type="submission" date="2021-01" db="EMBL/GenBank/DDBJ databases">
        <title>Whole genome shotgun sequence of Virgisporangium aliadipatigenens NBRC 105644.</title>
        <authorList>
            <person name="Komaki H."/>
            <person name="Tamura T."/>
        </authorList>
    </citation>
    <scope>NUCLEOTIDE SEQUENCE</scope>
    <source>
        <strain evidence="4">NBRC 105644</strain>
    </source>
</reference>
<dbReference type="SUPFAM" id="SSF53167">
    <property type="entry name" value="Purine and uridine phosphorylases"/>
    <property type="match status" value="1"/>
</dbReference>
<dbReference type="PANTHER" id="PTHR46832:SF2">
    <property type="entry name" value="FUTALOSINE HYDROLASE"/>
    <property type="match status" value="1"/>
</dbReference>
<dbReference type="Proteomes" id="UP000619260">
    <property type="component" value="Unassembled WGS sequence"/>
</dbReference>
<dbReference type="UniPathway" id="UPA00079"/>
<dbReference type="EC" id="3.2.2.26" evidence="1 2"/>
<gene>
    <name evidence="1 4" type="primary">mqnB</name>
    <name evidence="4" type="ORF">Val02_13140</name>
</gene>
<dbReference type="GO" id="GO:0019284">
    <property type="term" value="P:L-methionine salvage from S-adenosylmethionine"/>
    <property type="evidence" value="ECO:0007669"/>
    <property type="project" value="TreeGrafter"/>
</dbReference>
<comment type="caution">
    <text evidence="4">The sequence shown here is derived from an EMBL/GenBank/DDBJ whole genome shotgun (WGS) entry which is preliminary data.</text>
</comment>
<proteinExistence type="inferred from homology"/>
<dbReference type="NCBIfam" id="NF006087">
    <property type="entry name" value="PRK08236.1"/>
    <property type="match status" value="1"/>
</dbReference>
<dbReference type="GO" id="GO:0008930">
    <property type="term" value="F:methylthioadenosine nucleosidase activity"/>
    <property type="evidence" value="ECO:0007669"/>
    <property type="project" value="TreeGrafter"/>
</dbReference>
<dbReference type="InterPro" id="IPR019963">
    <property type="entry name" value="FL_hydrolase_MqnB"/>
</dbReference>
<dbReference type="InterPro" id="IPR000845">
    <property type="entry name" value="Nucleoside_phosphorylase_d"/>
</dbReference>
<keyword evidence="5" id="KW-1185">Reference proteome</keyword>
<accession>A0A8J4DPA4</accession>
<organism evidence="4 5">
    <name type="scientific">Virgisporangium aliadipatigenens</name>
    <dbReference type="NCBI Taxonomy" id="741659"/>
    <lineage>
        <taxon>Bacteria</taxon>
        <taxon>Bacillati</taxon>
        <taxon>Actinomycetota</taxon>
        <taxon>Actinomycetes</taxon>
        <taxon>Micromonosporales</taxon>
        <taxon>Micromonosporaceae</taxon>
        <taxon>Virgisporangium</taxon>
    </lineage>
</organism>
<feature type="domain" description="Nucleoside phosphorylase" evidence="3">
    <location>
        <begin position="22"/>
        <end position="185"/>
    </location>
</feature>
<dbReference type="GO" id="GO:0009116">
    <property type="term" value="P:nucleoside metabolic process"/>
    <property type="evidence" value="ECO:0007669"/>
    <property type="project" value="InterPro"/>
</dbReference>
<dbReference type="RefSeq" id="WP_203898011.1">
    <property type="nucleotide sequence ID" value="NZ_BOPF01000004.1"/>
</dbReference>
<evidence type="ECO:0000256" key="1">
    <source>
        <dbReference type="HAMAP-Rule" id="MF_00991"/>
    </source>
</evidence>
<comment type="pathway">
    <text evidence="1">Quinol/quinone metabolism; menaquinone biosynthesis.</text>
</comment>
<evidence type="ECO:0000259" key="3">
    <source>
        <dbReference type="Pfam" id="PF01048"/>
    </source>
</evidence>
<dbReference type="Gene3D" id="3.40.50.1580">
    <property type="entry name" value="Nucleoside phosphorylase domain"/>
    <property type="match status" value="1"/>
</dbReference>
<dbReference type="GO" id="GO:0008782">
    <property type="term" value="F:adenosylhomocysteine nucleosidase activity"/>
    <property type="evidence" value="ECO:0007669"/>
    <property type="project" value="TreeGrafter"/>
</dbReference>
<evidence type="ECO:0000313" key="5">
    <source>
        <dbReference type="Proteomes" id="UP000619260"/>
    </source>
</evidence>
<dbReference type="PANTHER" id="PTHR46832">
    <property type="entry name" value="5'-METHYLTHIOADENOSINE/S-ADENOSYLHOMOCYSTEINE NUCLEOSIDASE"/>
    <property type="match status" value="1"/>
</dbReference>
<name>A0A8J4DPA4_9ACTN</name>
<dbReference type="EMBL" id="BOPF01000004">
    <property type="protein sequence ID" value="GIJ44428.1"/>
    <property type="molecule type" value="Genomic_DNA"/>
</dbReference>
<comment type="function">
    <text evidence="1">Catalyzes the hydrolysis of futalosine (FL) to dehypoxanthine futalosine (DHFL) and hypoxanthine, a step in the biosynthesis of menaquinone (MK, vitamin K2).</text>
</comment>
<dbReference type="GO" id="GO:0009234">
    <property type="term" value="P:menaquinone biosynthetic process"/>
    <property type="evidence" value="ECO:0007669"/>
    <property type="project" value="UniProtKB-UniRule"/>
</dbReference>
<dbReference type="NCBIfam" id="TIGR03664">
    <property type="entry name" value="fut_nucase"/>
    <property type="match status" value="1"/>
</dbReference>
<keyword evidence="1" id="KW-0474">Menaquinone biosynthesis</keyword>
<evidence type="ECO:0000256" key="2">
    <source>
        <dbReference type="NCBIfam" id="TIGR03664"/>
    </source>
</evidence>
<dbReference type="InterPro" id="IPR035994">
    <property type="entry name" value="Nucleoside_phosphorylase_sf"/>
</dbReference>
<evidence type="ECO:0000313" key="4">
    <source>
        <dbReference type="EMBL" id="GIJ44428.1"/>
    </source>
</evidence>
<dbReference type="GO" id="GO:0005829">
    <property type="term" value="C:cytosol"/>
    <property type="evidence" value="ECO:0007669"/>
    <property type="project" value="TreeGrafter"/>
</dbReference>